<evidence type="ECO:0000256" key="1">
    <source>
        <dbReference type="SAM" id="MobiDB-lite"/>
    </source>
</evidence>
<dbReference type="SUPFAM" id="SSF53850">
    <property type="entry name" value="Periplasmic binding protein-like II"/>
    <property type="match status" value="1"/>
</dbReference>
<feature type="compositionally biased region" description="Low complexity" evidence="1">
    <location>
        <begin position="191"/>
        <end position="205"/>
    </location>
</feature>
<feature type="region of interest" description="Disordered" evidence="1">
    <location>
        <begin position="191"/>
        <end position="247"/>
    </location>
</feature>
<dbReference type="KEGG" id="hhg:XM38_033380"/>
<keyword evidence="2" id="KW-0472">Membrane</keyword>
<accession>A0A1Z3HPZ3</accession>
<sequence length="302" mass="30984">MGHGWSLGQRPVAIGLLLSLSTIPFGGVRTVVLASDNTYLVVPESAEPEAAAGESPPTARETLQGTTLRIGGSDTLASLNQQLGRAFTQQYPGTTVDLVTLAPDAALAAVAAGTLDLAAVQRPLTPQERLQGLRSHPIQGNLAYVYAGPDPDPVLRAFFGVATDPLNREAIDQALASTPASGDAGLATADEAAAGEGGSDTSEAEPPTSQPPDPGEETAPEPTGPGPDDPVSTAPGTTAEAPTADTSPGQWWWLLLPLLGLPLLYWLWRSRRSAPSTQAPLSYSPPGPSLQGPSLQGPSLQG</sequence>
<proteinExistence type="predicted"/>
<name>A0A1Z3HPZ3_9CYAN</name>
<keyword evidence="5" id="KW-1185">Reference proteome</keyword>
<dbReference type="AlphaFoldDB" id="A0A1Z3HPZ3"/>
<evidence type="ECO:0000313" key="4">
    <source>
        <dbReference type="EMBL" id="ASC72381.1"/>
    </source>
</evidence>
<feature type="compositionally biased region" description="Low complexity" evidence="1">
    <location>
        <begin position="289"/>
        <end position="302"/>
    </location>
</feature>
<organism evidence="4 5">
    <name type="scientific">Halomicronema hongdechloris C2206</name>
    <dbReference type="NCBI Taxonomy" id="1641165"/>
    <lineage>
        <taxon>Bacteria</taxon>
        <taxon>Bacillati</taxon>
        <taxon>Cyanobacteriota</taxon>
        <taxon>Cyanophyceae</taxon>
        <taxon>Nodosilineales</taxon>
        <taxon>Nodosilineaceae</taxon>
        <taxon>Halomicronema</taxon>
    </lineage>
</organism>
<evidence type="ECO:0000313" key="5">
    <source>
        <dbReference type="Proteomes" id="UP000191901"/>
    </source>
</evidence>
<gene>
    <name evidence="4" type="ORF">XM38_033380</name>
</gene>
<reference evidence="4 5" key="1">
    <citation type="journal article" date="2016" name="Biochim. Biophys. Acta">
        <title>Characterization of red-shifted phycobilisomes isolated from the chlorophyll f-containing cyanobacterium Halomicronema hongdechloris.</title>
        <authorList>
            <person name="Li Y."/>
            <person name="Lin Y."/>
            <person name="Garvey C.J."/>
            <person name="Birch D."/>
            <person name="Corkery R.W."/>
            <person name="Loughlin P.C."/>
            <person name="Scheer H."/>
            <person name="Willows R.D."/>
            <person name="Chen M."/>
        </authorList>
    </citation>
    <scope>NUCLEOTIDE SEQUENCE [LARGE SCALE GENOMIC DNA]</scope>
    <source>
        <strain evidence="4 5">C2206</strain>
    </source>
</reference>
<dbReference type="Proteomes" id="UP000191901">
    <property type="component" value="Chromosome"/>
</dbReference>
<feature type="domain" description="PBP" evidence="3">
    <location>
        <begin position="62"/>
        <end position="139"/>
    </location>
</feature>
<evidence type="ECO:0000256" key="2">
    <source>
        <dbReference type="SAM" id="Phobius"/>
    </source>
</evidence>
<feature type="compositionally biased region" description="Low complexity" evidence="1">
    <location>
        <begin position="229"/>
        <end position="247"/>
    </location>
</feature>
<dbReference type="STRING" id="1641165.XM38_24415"/>
<feature type="transmembrane region" description="Helical" evidence="2">
    <location>
        <begin position="251"/>
        <end position="268"/>
    </location>
</feature>
<keyword evidence="2" id="KW-1133">Transmembrane helix</keyword>
<protein>
    <recommendedName>
        <fullName evidence="3">PBP domain-containing protein</fullName>
    </recommendedName>
</protein>
<dbReference type="Pfam" id="PF12849">
    <property type="entry name" value="PBP_like_2"/>
    <property type="match status" value="1"/>
</dbReference>
<dbReference type="Gene3D" id="3.40.190.10">
    <property type="entry name" value="Periplasmic binding protein-like II"/>
    <property type="match status" value="1"/>
</dbReference>
<dbReference type="EMBL" id="CP021983">
    <property type="protein sequence ID" value="ASC72381.1"/>
    <property type="molecule type" value="Genomic_DNA"/>
</dbReference>
<dbReference type="InterPro" id="IPR024370">
    <property type="entry name" value="PBP_domain"/>
</dbReference>
<evidence type="ECO:0000259" key="3">
    <source>
        <dbReference type="Pfam" id="PF12849"/>
    </source>
</evidence>
<feature type="region of interest" description="Disordered" evidence="1">
    <location>
        <begin position="275"/>
        <end position="302"/>
    </location>
</feature>
<keyword evidence="2" id="KW-0812">Transmembrane</keyword>
<dbReference type="RefSeq" id="WP_088430366.1">
    <property type="nucleotide sequence ID" value="NZ_CP021983.2"/>
</dbReference>